<keyword evidence="3" id="KW-0808">Transferase</keyword>
<dbReference type="KEGG" id="bbgw:UT28_C0001G0649"/>
<dbReference type="SUPFAM" id="SSF53448">
    <property type="entry name" value="Nucleotide-diphospho-sugar transferases"/>
    <property type="match status" value="1"/>
</dbReference>
<evidence type="ECO:0000313" key="4">
    <source>
        <dbReference type="Proteomes" id="UP000035648"/>
    </source>
</evidence>
<dbReference type="InterPro" id="IPR050834">
    <property type="entry name" value="Glycosyltransf_2"/>
</dbReference>
<evidence type="ECO:0000313" key="3">
    <source>
        <dbReference type="EMBL" id="AKM82449.1"/>
    </source>
</evidence>
<dbReference type="Pfam" id="PF00535">
    <property type="entry name" value="Glycos_transf_2"/>
    <property type="match status" value="1"/>
</dbReference>
<gene>
    <name evidence="3" type="ORF">UT28_C0001G0649</name>
</gene>
<dbReference type="STRING" id="1618337.UT28_C0001G0649"/>
<feature type="domain" description="Glycosyltransferase 2-like" evidence="2">
    <location>
        <begin position="147"/>
        <end position="197"/>
    </location>
</feature>
<dbReference type="PANTHER" id="PTHR43685">
    <property type="entry name" value="GLYCOSYLTRANSFERASE"/>
    <property type="match status" value="1"/>
</dbReference>
<dbReference type="Pfam" id="PF13632">
    <property type="entry name" value="Glyco_trans_2_3"/>
    <property type="match status" value="1"/>
</dbReference>
<proteinExistence type="predicted"/>
<reference evidence="3 4" key="1">
    <citation type="journal article" date="2015" name="Nature">
        <title>rRNA introns, odd ribosomes, and small enigmatic genomes across a large radiation of phyla.</title>
        <authorList>
            <person name="Brown C.T."/>
            <person name="Hug L.A."/>
            <person name="Thomas B.C."/>
            <person name="Sharon I."/>
            <person name="Castelle C.J."/>
            <person name="Singh A."/>
            <person name="Wilkins M.J."/>
            <person name="Williams K.H."/>
            <person name="Banfield J.F."/>
        </authorList>
    </citation>
    <scope>NUCLEOTIDE SEQUENCE [LARGE SCALE GENOMIC DNA]</scope>
</reference>
<organism evidence="3 4">
    <name type="scientific">Berkelbacteria bacterium GW2011_GWE1_39_12</name>
    <dbReference type="NCBI Taxonomy" id="1618337"/>
    <lineage>
        <taxon>Bacteria</taxon>
        <taxon>Candidatus Berkelbacteria</taxon>
    </lineage>
</organism>
<dbReference type="Proteomes" id="UP000035648">
    <property type="component" value="Chromosome"/>
</dbReference>
<protein>
    <submittedName>
        <fullName evidence="3">Family 2 glycosyl transferase</fullName>
    </submittedName>
</protein>
<dbReference type="EMBL" id="CP011213">
    <property type="protein sequence ID" value="AKM82449.1"/>
    <property type="molecule type" value="Genomic_DNA"/>
</dbReference>
<dbReference type="PANTHER" id="PTHR43685:SF2">
    <property type="entry name" value="GLYCOSYLTRANSFERASE 2-LIKE DOMAIN-CONTAINING PROTEIN"/>
    <property type="match status" value="1"/>
</dbReference>
<name>A0A0G4B3M5_9BACT</name>
<dbReference type="InterPro" id="IPR029044">
    <property type="entry name" value="Nucleotide-diphossugar_trans"/>
</dbReference>
<dbReference type="Gene3D" id="3.90.550.10">
    <property type="entry name" value="Spore Coat Polysaccharide Biosynthesis Protein SpsA, Chain A"/>
    <property type="match status" value="1"/>
</dbReference>
<evidence type="ECO:0000259" key="2">
    <source>
        <dbReference type="Pfam" id="PF13632"/>
    </source>
</evidence>
<dbReference type="GO" id="GO:0016740">
    <property type="term" value="F:transferase activity"/>
    <property type="evidence" value="ECO:0007669"/>
    <property type="project" value="UniProtKB-KW"/>
</dbReference>
<sequence>MTPKVSFITGVKNRASDLKEMIQSLIDQDMTEWEALIVDDHSDESIEAVVTGFHDDRLRFFQLPEGLNGVSCARNLAINHAQSDILLTADGDDVSRPQRARVTYDAMIKNRYDAFYSNLEYFSADNKKWTVDYQPFVADLLPMFNFITNPGTAYRKEVILEVGGFDPNFILSEDYDVWLRFLKAGAKFGYTEEILVNYRRGGGSISIQKFAQTHEYIQKARIKNNFPPINIEKAQNLATPEIAAAILSENGRKLWHDDRYKVSKEDK</sequence>
<dbReference type="AlphaFoldDB" id="A0A0G4B3M5"/>
<feature type="domain" description="Glycosyltransferase 2-like" evidence="1">
    <location>
        <begin position="6"/>
        <end position="140"/>
    </location>
</feature>
<dbReference type="InterPro" id="IPR001173">
    <property type="entry name" value="Glyco_trans_2-like"/>
</dbReference>
<accession>A0A0G4B3M5</accession>
<evidence type="ECO:0000259" key="1">
    <source>
        <dbReference type="Pfam" id="PF00535"/>
    </source>
</evidence>